<evidence type="ECO:0000256" key="1">
    <source>
        <dbReference type="SAM" id="MobiDB-lite"/>
    </source>
</evidence>
<evidence type="ECO:0000313" key="2">
    <source>
        <dbReference type="EMBL" id="RKO93558.1"/>
    </source>
</evidence>
<dbReference type="InterPro" id="IPR017853">
    <property type="entry name" value="GH"/>
</dbReference>
<dbReference type="AlphaFoldDB" id="A0A4P9WPA2"/>
<dbReference type="OrthoDB" id="406631at2759"/>
<organism evidence="2 3">
    <name type="scientific">Blyttiomyces helicus</name>
    <dbReference type="NCBI Taxonomy" id="388810"/>
    <lineage>
        <taxon>Eukaryota</taxon>
        <taxon>Fungi</taxon>
        <taxon>Fungi incertae sedis</taxon>
        <taxon>Chytridiomycota</taxon>
        <taxon>Chytridiomycota incertae sedis</taxon>
        <taxon>Chytridiomycetes</taxon>
        <taxon>Chytridiomycetes incertae sedis</taxon>
        <taxon>Blyttiomyces</taxon>
    </lineage>
</organism>
<reference evidence="3" key="1">
    <citation type="journal article" date="2018" name="Nat. Microbiol.">
        <title>Leveraging single-cell genomics to expand the fungal tree of life.</title>
        <authorList>
            <person name="Ahrendt S.R."/>
            <person name="Quandt C.A."/>
            <person name="Ciobanu D."/>
            <person name="Clum A."/>
            <person name="Salamov A."/>
            <person name="Andreopoulos B."/>
            <person name="Cheng J.F."/>
            <person name="Woyke T."/>
            <person name="Pelin A."/>
            <person name="Henrissat B."/>
            <person name="Reynolds N.K."/>
            <person name="Benny G.L."/>
            <person name="Smith M.E."/>
            <person name="James T.Y."/>
            <person name="Grigoriev I.V."/>
        </authorList>
    </citation>
    <scope>NUCLEOTIDE SEQUENCE [LARGE SCALE GENOMIC DNA]</scope>
</reference>
<dbReference type="SUPFAM" id="SSF51445">
    <property type="entry name" value="(Trans)glycosidases"/>
    <property type="match status" value="1"/>
</dbReference>
<dbReference type="Gene3D" id="3.20.20.80">
    <property type="entry name" value="Glycosidases"/>
    <property type="match status" value="1"/>
</dbReference>
<proteinExistence type="predicted"/>
<dbReference type="InterPro" id="IPR013783">
    <property type="entry name" value="Ig-like_fold"/>
</dbReference>
<dbReference type="EMBL" id="KZ994191">
    <property type="protein sequence ID" value="RKO93558.1"/>
    <property type="molecule type" value="Genomic_DNA"/>
</dbReference>
<gene>
    <name evidence="2" type="ORF">BDK51DRAFT_34323</name>
</gene>
<sequence>MALLASLATTVAAESSFVTMRNAQLFVGDSTTPFRFISANLPSALLNRDDPFFQDPKVFVLPHLVEQEDWMATIKGLGGQITRTFFFNQPWYNFYNTTVMFNAQKQLITTMLNRVNSVTGIRGATGDQPNASIYRHLVSPDFTETGNELGGRAPQLSPPYNWTLGIAATIKAHAPNTLVMDGTLADVDAAGRWPVQVLKSPLVDIMPNHYAAGSFVNDAKLAAKFGIFNAILENPQVAGGLIWSIRYVSEFGSTMLAPPAVWIDTNHRHLRALHAPGFPTNKSLKCEGFGQEEQTTIPTLRMFAFKIQGLSPSSPHSVPAPPYMLTSSNSMDLRWFGSAWAKSYILSRTVAGTNKWKVLAAGITGQRSAGHALNSDNTAVIGAKYQYAVQAVGVDSPPSAILMTHCGFGDGIRARGNKLIQTRYAPVPDTSRNGGRRSTGPFVEDGPT</sequence>
<name>A0A4P9WPA2_9FUNG</name>
<dbReference type="Proteomes" id="UP000269721">
    <property type="component" value="Unassembled WGS sequence"/>
</dbReference>
<feature type="region of interest" description="Disordered" evidence="1">
    <location>
        <begin position="423"/>
        <end position="448"/>
    </location>
</feature>
<protein>
    <submittedName>
        <fullName evidence="2">Uncharacterized protein</fullName>
    </submittedName>
</protein>
<dbReference type="Gene3D" id="2.60.40.10">
    <property type="entry name" value="Immunoglobulins"/>
    <property type="match status" value="1"/>
</dbReference>
<evidence type="ECO:0000313" key="3">
    <source>
        <dbReference type="Proteomes" id="UP000269721"/>
    </source>
</evidence>
<accession>A0A4P9WPA2</accession>
<keyword evidence="3" id="KW-1185">Reference proteome</keyword>